<name>A0A1U7EYC0_NATPD</name>
<dbReference type="HOGENOM" id="CLU_062618_6_1_2"/>
<dbReference type="InterPro" id="IPR029016">
    <property type="entry name" value="GAF-like_dom_sf"/>
</dbReference>
<dbReference type="EnsemblBacteria" id="CAI50220">
    <property type="protein sequence ID" value="CAI50220"/>
    <property type="gene ID" value="NP_4258A"/>
</dbReference>
<feature type="domain" description="IclR-ED" evidence="5">
    <location>
        <begin position="70"/>
        <end position="252"/>
    </location>
</feature>
<keyword evidence="3" id="KW-0804">Transcription</keyword>
<dbReference type="PANTHER" id="PTHR30136:SF35">
    <property type="entry name" value="HTH-TYPE TRANSCRIPTIONAL REGULATOR RV1719"/>
    <property type="match status" value="1"/>
</dbReference>
<evidence type="ECO:0000313" key="7">
    <source>
        <dbReference type="Proteomes" id="UP000002698"/>
    </source>
</evidence>
<dbReference type="KEGG" id="nph:NP_4258A"/>
<dbReference type="RefSeq" id="WP_011323836.1">
    <property type="nucleotide sequence ID" value="NC_007426.1"/>
</dbReference>
<dbReference type="Gene3D" id="1.10.10.10">
    <property type="entry name" value="Winged helix-like DNA-binding domain superfamily/Winged helix DNA-binding domain"/>
    <property type="match status" value="1"/>
</dbReference>
<dbReference type="InterPro" id="IPR014757">
    <property type="entry name" value="Tscrpt_reg_IclR_C"/>
</dbReference>
<dbReference type="AlphaFoldDB" id="A0A1U7EYC0"/>
<dbReference type="SMART" id="SM00346">
    <property type="entry name" value="HTH_ICLR"/>
    <property type="match status" value="1"/>
</dbReference>
<dbReference type="GO" id="GO:0003700">
    <property type="term" value="F:DNA-binding transcription factor activity"/>
    <property type="evidence" value="ECO:0007669"/>
    <property type="project" value="TreeGrafter"/>
</dbReference>
<proteinExistence type="predicted"/>
<evidence type="ECO:0000256" key="2">
    <source>
        <dbReference type="ARBA" id="ARBA00023125"/>
    </source>
</evidence>
<dbReference type="SUPFAM" id="SSF55781">
    <property type="entry name" value="GAF domain-like"/>
    <property type="match status" value="1"/>
</dbReference>
<dbReference type="CDD" id="cd00090">
    <property type="entry name" value="HTH_ARSR"/>
    <property type="match status" value="1"/>
</dbReference>
<dbReference type="InterPro" id="IPR036390">
    <property type="entry name" value="WH_DNA-bd_sf"/>
</dbReference>
<dbReference type="PROSITE" id="PS51077">
    <property type="entry name" value="HTH_ICLR"/>
    <property type="match status" value="1"/>
</dbReference>
<evidence type="ECO:0000256" key="1">
    <source>
        <dbReference type="ARBA" id="ARBA00023015"/>
    </source>
</evidence>
<accession>A0A1U7EYC0</accession>
<dbReference type="InterPro" id="IPR005471">
    <property type="entry name" value="Tscrpt_reg_IclR_N"/>
</dbReference>
<protein>
    <submittedName>
        <fullName evidence="6">IclR family transcription regulator</fullName>
    </submittedName>
</protein>
<dbReference type="InterPro" id="IPR036388">
    <property type="entry name" value="WH-like_DNA-bd_sf"/>
</dbReference>
<keyword evidence="2" id="KW-0238">DNA-binding</keyword>
<dbReference type="GO" id="GO:0003677">
    <property type="term" value="F:DNA binding"/>
    <property type="evidence" value="ECO:0007669"/>
    <property type="project" value="UniProtKB-KW"/>
</dbReference>
<gene>
    <name evidence="6" type="ordered locus">NP_4258A</name>
</gene>
<evidence type="ECO:0000313" key="6">
    <source>
        <dbReference type="EMBL" id="CAI50220.1"/>
    </source>
</evidence>
<sequence length="259" mass="27853">MIPDTSSREVKSVRTAFRIIDILRDYDGVDIDELADRLGLAKSTVHNYLSTLRGMGYVVERDGSYRLGLRFLTEGMAAQSSLRLRPAVAEVIGSVAETVGQPTWWVVEEHGRGIFVESAIPPGTRRIYGRVGKRSYLHTHAPGKAILAALSDEYIEDIVDFHGLPGHTERTHTDLDSLREDIETARKRGFAVADGEAALGVRSVGVAFEGPSGYTHGLGVFGYSHDFGIPPESDITAALSAAADELAAAGQNDTTEGGA</sequence>
<dbReference type="STRING" id="348780.NP_4258A"/>
<dbReference type="eggNOG" id="arCOG02798">
    <property type="taxonomic scope" value="Archaea"/>
</dbReference>
<dbReference type="Gene3D" id="3.30.450.40">
    <property type="match status" value="1"/>
</dbReference>
<organism evidence="6 7">
    <name type="scientific">Natronomonas pharaonis (strain ATCC 35678 / DSM 2160 / CIP 103997 / JCM 8858 / NBRC 14720 / NCIMB 2260 / Gabara)</name>
    <name type="common">Halobacterium pharaonis</name>
    <dbReference type="NCBI Taxonomy" id="348780"/>
    <lineage>
        <taxon>Archaea</taxon>
        <taxon>Methanobacteriati</taxon>
        <taxon>Methanobacteriota</taxon>
        <taxon>Stenosarchaea group</taxon>
        <taxon>Halobacteria</taxon>
        <taxon>Halobacteriales</taxon>
        <taxon>Natronomonadaceae</taxon>
        <taxon>Natronomonas</taxon>
    </lineage>
</organism>
<dbReference type="OrthoDB" id="14763at2157"/>
<dbReference type="GO" id="GO:0045892">
    <property type="term" value="P:negative regulation of DNA-templated transcription"/>
    <property type="evidence" value="ECO:0007669"/>
    <property type="project" value="TreeGrafter"/>
</dbReference>
<reference evidence="6 7" key="1">
    <citation type="journal article" date="2005" name="Genome Res.">
        <title>Living with two extremes: conclusions from the genome sequence of Natronomonas pharaonis.</title>
        <authorList>
            <person name="Falb M."/>
            <person name="Pfeiffer F."/>
            <person name="Palm P."/>
            <person name="Rodewald K."/>
            <person name="Hickmann V."/>
            <person name="Tittor J."/>
            <person name="Oesterhelt D."/>
        </authorList>
    </citation>
    <scope>NUCLEOTIDE SEQUENCE [LARGE SCALE GENOMIC DNA]</scope>
    <source>
        <strain evidence="7">ATCC 35678 / DSM 2160 / CIP 103997 / JCM 8858 / NBRC 14720 / NCIMB 2260 / Gabara</strain>
    </source>
</reference>
<dbReference type="Proteomes" id="UP000002698">
    <property type="component" value="Chromosome"/>
</dbReference>
<evidence type="ECO:0000259" key="5">
    <source>
        <dbReference type="PROSITE" id="PS51078"/>
    </source>
</evidence>
<keyword evidence="7" id="KW-1185">Reference proteome</keyword>
<keyword evidence="1" id="KW-0805">Transcription regulation</keyword>
<dbReference type="Pfam" id="PF01614">
    <property type="entry name" value="IclR_C"/>
    <property type="match status" value="1"/>
</dbReference>
<evidence type="ECO:0000259" key="4">
    <source>
        <dbReference type="PROSITE" id="PS51077"/>
    </source>
</evidence>
<evidence type="ECO:0000256" key="3">
    <source>
        <dbReference type="ARBA" id="ARBA00023163"/>
    </source>
</evidence>
<dbReference type="PROSITE" id="PS51078">
    <property type="entry name" value="ICLR_ED"/>
    <property type="match status" value="1"/>
</dbReference>
<dbReference type="GeneID" id="3702012"/>
<dbReference type="InterPro" id="IPR011991">
    <property type="entry name" value="ArsR-like_HTH"/>
</dbReference>
<dbReference type="SUPFAM" id="SSF46785">
    <property type="entry name" value="Winged helix' DNA-binding domain"/>
    <property type="match status" value="1"/>
</dbReference>
<dbReference type="PANTHER" id="PTHR30136">
    <property type="entry name" value="HELIX-TURN-HELIX TRANSCRIPTIONAL REGULATOR, ICLR FAMILY"/>
    <property type="match status" value="1"/>
</dbReference>
<dbReference type="EMBL" id="CR936257">
    <property type="protein sequence ID" value="CAI50220.1"/>
    <property type="molecule type" value="Genomic_DNA"/>
</dbReference>
<dbReference type="Pfam" id="PF09339">
    <property type="entry name" value="HTH_IclR"/>
    <property type="match status" value="1"/>
</dbReference>
<dbReference type="InterPro" id="IPR050707">
    <property type="entry name" value="HTH_MetabolicPath_Reg"/>
</dbReference>
<feature type="domain" description="HTH iclR-type" evidence="4">
    <location>
        <begin position="10"/>
        <end position="69"/>
    </location>
</feature>